<dbReference type="Pfam" id="PF13561">
    <property type="entry name" value="adh_short_C2"/>
    <property type="match status" value="1"/>
</dbReference>
<dbReference type="GO" id="GO:0016616">
    <property type="term" value="F:oxidoreductase activity, acting on the CH-OH group of donors, NAD or NADP as acceptor"/>
    <property type="evidence" value="ECO:0007669"/>
    <property type="project" value="TreeGrafter"/>
</dbReference>
<gene>
    <name evidence="3" type="ORF">GGQ63_002347</name>
</gene>
<dbReference type="PANTHER" id="PTHR42760:SF40">
    <property type="entry name" value="3-OXOACYL-[ACYL-CARRIER-PROTEIN] REDUCTASE, CHLOROPLASTIC"/>
    <property type="match status" value="1"/>
</dbReference>
<dbReference type="GO" id="GO:0030497">
    <property type="term" value="P:fatty acid elongation"/>
    <property type="evidence" value="ECO:0007669"/>
    <property type="project" value="TreeGrafter"/>
</dbReference>
<proteinExistence type="inferred from homology"/>
<reference evidence="3 4" key="1">
    <citation type="submission" date="2020-08" db="EMBL/GenBank/DDBJ databases">
        <title>Genomic Encyclopedia of Type Strains, Phase IV (KMG-IV): sequencing the most valuable type-strain genomes for metagenomic binning, comparative biology and taxonomic classification.</title>
        <authorList>
            <person name="Goeker M."/>
        </authorList>
    </citation>
    <scope>NUCLEOTIDE SEQUENCE [LARGE SCALE GENOMIC DNA]</scope>
    <source>
        <strain evidence="3 4">DSM 16268</strain>
    </source>
</reference>
<evidence type="ECO:0000313" key="4">
    <source>
        <dbReference type="Proteomes" id="UP000523821"/>
    </source>
</evidence>
<dbReference type="InterPro" id="IPR036291">
    <property type="entry name" value="NAD(P)-bd_dom_sf"/>
</dbReference>
<comment type="similarity">
    <text evidence="1">Belongs to the short-chain dehydrogenases/reductases (SDR) family.</text>
</comment>
<evidence type="ECO:0000259" key="2">
    <source>
        <dbReference type="SMART" id="SM00822"/>
    </source>
</evidence>
<organism evidence="3 4">
    <name type="scientific">Prosthecomicrobium pneumaticum</name>
    <dbReference type="NCBI Taxonomy" id="81895"/>
    <lineage>
        <taxon>Bacteria</taxon>
        <taxon>Pseudomonadati</taxon>
        <taxon>Pseudomonadota</taxon>
        <taxon>Alphaproteobacteria</taxon>
        <taxon>Hyphomicrobiales</taxon>
        <taxon>Kaistiaceae</taxon>
        <taxon>Prosthecomicrobium</taxon>
    </lineage>
</organism>
<dbReference type="FunFam" id="3.40.50.720:FF:000084">
    <property type="entry name" value="Short-chain dehydrogenase reductase"/>
    <property type="match status" value="1"/>
</dbReference>
<accession>A0A7W9FMF4</accession>
<name>A0A7W9FMF4_9HYPH</name>
<dbReference type="EMBL" id="JACHOO010000004">
    <property type="protein sequence ID" value="MBB5753281.1"/>
    <property type="molecule type" value="Genomic_DNA"/>
</dbReference>
<dbReference type="PANTHER" id="PTHR42760">
    <property type="entry name" value="SHORT-CHAIN DEHYDROGENASES/REDUCTASES FAMILY MEMBER"/>
    <property type="match status" value="1"/>
</dbReference>
<dbReference type="SUPFAM" id="SSF51735">
    <property type="entry name" value="NAD(P)-binding Rossmann-fold domains"/>
    <property type="match status" value="1"/>
</dbReference>
<dbReference type="AlphaFoldDB" id="A0A7W9FMF4"/>
<dbReference type="RefSeq" id="WP_183855945.1">
    <property type="nucleotide sequence ID" value="NZ_JACHOO010000004.1"/>
</dbReference>
<dbReference type="InterPro" id="IPR020904">
    <property type="entry name" value="Sc_DH/Rdtase_CS"/>
</dbReference>
<dbReference type="InterPro" id="IPR057326">
    <property type="entry name" value="KR_dom"/>
</dbReference>
<dbReference type="InterPro" id="IPR002347">
    <property type="entry name" value="SDR_fam"/>
</dbReference>
<dbReference type="PRINTS" id="PR00081">
    <property type="entry name" value="GDHRDH"/>
</dbReference>
<keyword evidence="4" id="KW-1185">Reference proteome</keyword>
<evidence type="ECO:0000256" key="1">
    <source>
        <dbReference type="ARBA" id="ARBA00006484"/>
    </source>
</evidence>
<evidence type="ECO:0000313" key="3">
    <source>
        <dbReference type="EMBL" id="MBB5753281.1"/>
    </source>
</evidence>
<dbReference type="NCBIfam" id="NF009386">
    <property type="entry name" value="PRK12745.1"/>
    <property type="match status" value="1"/>
</dbReference>
<dbReference type="Gene3D" id="3.40.50.720">
    <property type="entry name" value="NAD(P)-binding Rossmann-like Domain"/>
    <property type="match status" value="1"/>
</dbReference>
<sequence length="257" mass="26300">MSMGDRPVALVTGAARGIGLAIAAALGAAGYDLVLADRAAPEDLVPAEARVRATGARTFGARFDLAALDEHGPMLAAAASALGPIDLLVNNAGMGAVERGDLLALKPENFDRIIDVNLRGTLFLTQQVVAGMLATASPHRRAVITVTSVSAALASPERADYCISKAGLSMFVQNLALRLADTGIGVYELRPGIIRTEMTAGVAAKYDRRIAEGLVPAGRWGEPDDIARAAVGLATGAFGFATGAVLALDGGLSLGRL</sequence>
<dbReference type="SMART" id="SM00822">
    <property type="entry name" value="PKS_KR"/>
    <property type="match status" value="1"/>
</dbReference>
<protein>
    <submittedName>
        <fullName evidence="3">NAD(P)-dependent dehydrogenase (Short-subunit alcohol dehydrogenase family)</fullName>
    </submittedName>
</protein>
<dbReference type="PROSITE" id="PS00061">
    <property type="entry name" value="ADH_SHORT"/>
    <property type="match status" value="1"/>
</dbReference>
<feature type="domain" description="Ketoreductase" evidence="2">
    <location>
        <begin position="7"/>
        <end position="190"/>
    </location>
</feature>
<dbReference type="PRINTS" id="PR00080">
    <property type="entry name" value="SDRFAMILY"/>
</dbReference>
<dbReference type="Proteomes" id="UP000523821">
    <property type="component" value="Unassembled WGS sequence"/>
</dbReference>
<comment type="caution">
    <text evidence="3">The sequence shown here is derived from an EMBL/GenBank/DDBJ whole genome shotgun (WGS) entry which is preliminary data.</text>
</comment>